<sequence length="164" mass="19135">MIKWLLKLPTEKLLFSSGIRAKWLNGMKGLSIKEKEEMEPEICIRWLRVFENLSDEEKEAYQDPTLYLRAMDSLSAQEREKYLFRQPFRTRILEYVEELGVEGQWKNKLYKEGWTANFCQGVDKYGLNNISPCEDCGTHGVVPDGENTLRCLSCGQKGYLLKIQ</sequence>
<evidence type="ECO:0000313" key="1">
    <source>
        <dbReference type="EMBL" id="GGE28173.1"/>
    </source>
</evidence>
<reference evidence="1" key="1">
    <citation type="journal article" date="2014" name="Int. J. Syst. Evol. Microbiol.">
        <title>Complete genome sequence of Corynebacterium casei LMG S-19264T (=DSM 44701T), isolated from a smear-ripened cheese.</title>
        <authorList>
            <consortium name="US DOE Joint Genome Institute (JGI-PGF)"/>
            <person name="Walter F."/>
            <person name="Albersmeier A."/>
            <person name="Kalinowski J."/>
            <person name="Ruckert C."/>
        </authorList>
    </citation>
    <scope>NUCLEOTIDE SEQUENCE</scope>
    <source>
        <strain evidence="1">CGMCC 1.15179</strain>
    </source>
</reference>
<name>A0A8J2VE01_9BACL</name>
<organism evidence="1 2">
    <name type="scientific">Marinithermofilum abyssi</name>
    <dbReference type="NCBI Taxonomy" id="1571185"/>
    <lineage>
        <taxon>Bacteria</taxon>
        <taxon>Bacillati</taxon>
        <taxon>Bacillota</taxon>
        <taxon>Bacilli</taxon>
        <taxon>Bacillales</taxon>
        <taxon>Thermoactinomycetaceae</taxon>
        <taxon>Marinithermofilum</taxon>
    </lineage>
</organism>
<accession>A0A8J2VE01</accession>
<gene>
    <name evidence="1" type="ORF">GCM10011571_32850</name>
</gene>
<dbReference type="Proteomes" id="UP000625210">
    <property type="component" value="Unassembled WGS sequence"/>
</dbReference>
<evidence type="ECO:0000313" key="2">
    <source>
        <dbReference type="Proteomes" id="UP000625210"/>
    </source>
</evidence>
<dbReference type="AlphaFoldDB" id="A0A8J2VE01"/>
<protein>
    <submittedName>
        <fullName evidence="1">Uncharacterized protein</fullName>
    </submittedName>
</protein>
<keyword evidence="2" id="KW-1185">Reference proteome</keyword>
<comment type="caution">
    <text evidence="1">The sequence shown here is derived from an EMBL/GenBank/DDBJ whole genome shotgun (WGS) entry which is preliminary data.</text>
</comment>
<dbReference type="RefSeq" id="WP_188648971.1">
    <property type="nucleotide sequence ID" value="NZ_BMHQ01000016.1"/>
</dbReference>
<dbReference type="EMBL" id="BMHQ01000016">
    <property type="protein sequence ID" value="GGE28173.1"/>
    <property type="molecule type" value="Genomic_DNA"/>
</dbReference>
<reference evidence="1" key="2">
    <citation type="submission" date="2020-09" db="EMBL/GenBank/DDBJ databases">
        <authorList>
            <person name="Sun Q."/>
            <person name="Zhou Y."/>
        </authorList>
    </citation>
    <scope>NUCLEOTIDE SEQUENCE</scope>
    <source>
        <strain evidence="1">CGMCC 1.15179</strain>
    </source>
</reference>
<proteinExistence type="predicted"/>